<evidence type="ECO:0000256" key="12">
    <source>
        <dbReference type="ARBA" id="ARBA00023303"/>
    </source>
</evidence>
<dbReference type="AlphaFoldDB" id="A0A915IJX3"/>
<proteinExistence type="inferred from homology"/>
<keyword evidence="5 13" id="KW-0812">Transmembrane</keyword>
<evidence type="ECO:0000256" key="1">
    <source>
        <dbReference type="ARBA" id="ARBA00004141"/>
    </source>
</evidence>
<dbReference type="Pfam" id="PF00858">
    <property type="entry name" value="ASC"/>
    <property type="match status" value="1"/>
</dbReference>
<evidence type="ECO:0000256" key="8">
    <source>
        <dbReference type="ARBA" id="ARBA00023065"/>
    </source>
</evidence>
<dbReference type="GO" id="GO:0005272">
    <property type="term" value="F:sodium channel activity"/>
    <property type="evidence" value="ECO:0007669"/>
    <property type="project" value="UniProtKB-KW"/>
</dbReference>
<dbReference type="Proteomes" id="UP000887565">
    <property type="component" value="Unplaced"/>
</dbReference>
<evidence type="ECO:0000256" key="9">
    <source>
        <dbReference type="ARBA" id="ARBA00023136"/>
    </source>
</evidence>
<keyword evidence="7" id="KW-0915">Sodium</keyword>
<evidence type="ECO:0000313" key="14">
    <source>
        <dbReference type="Proteomes" id="UP000887565"/>
    </source>
</evidence>
<sequence>MASRRTEPNTKEDTPSYGQSVREYVAVVRDDPLILALFLVQNCSGGGHTGIGLDDKLGFAVVDQYTAALWWQPQIRPQKPAPNRNHIMAGIEPRQFWTNSTSPEGGLKLLIDLVQMELCGVDEYYYKGIGKRLTSSDGLASQPYFYDMCYVKKFVVEVWKRCKCAFDVIDKIETFMTEENMGVKINTSVSCFDYSRSQCAFNYVKVFFEEMNQKDIDCPLPCQEKKYAVTVTHEKLTERSLMRHIHCIKSVINRFVSETSKKDAMLNSIIFEASKNDNFLKQMTNRKSRQGQILDLKSRRRKMNAKFCVAICKLSFLNV</sequence>
<keyword evidence="8 13" id="KW-0406">Ion transport</keyword>
<protein>
    <submittedName>
        <fullName evidence="15">Uncharacterized protein</fullName>
    </submittedName>
</protein>
<evidence type="ECO:0000256" key="3">
    <source>
        <dbReference type="ARBA" id="ARBA00022448"/>
    </source>
</evidence>
<accession>A0A915IJX3</accession>
<dbReference type="WBParaSite" id="nRc.2.0.1.t14477-RA">
    <property type="protein sequence ID" value="nRc.2.0.1.t14477-RA"/>
    <property type="gene ID" value="nRc.2.0.1.g14477"/>
</dbReference>
<keyword evidence="9" id="KW-0472">Membrane</keyword>
<keyword evidence="6" id="KW-1133">Transmembrane helix</keyword>
<reference evidence="15" key="1">
    <citation type="submission" date="2022-11" db="UniProtKB">
        <authorList>
            <consortium name="WormBaseParasite"/>
        </authorList>
    </citation>
    <scope>IDENTIFICATION</scope>
</reference>
<evidence type="ECO:0000256" key="10">
    <source>
        <dbReference type="ARBA" id="ARBA00023180"/>
    </source>
</evidence>
<dbReference type="InterPro" id="IPR001873">
    <property type="entry name" value="ENaC"/>
</dbReference>
<evidence type="ECO:0000256" key="5">
    <source>
        <dbReference type="ARBA" id="ARBA00022692"/>
    </source>
</evidence>
<dbReference type="GO" id="GO:0016020">
    <property type="term" value="C:membrane"/>
    <property type="evidence" value="ECO:0007669"/>
    <property type="project" value="UniProtKB-SubCell"/>
</dbReference>
<evidence type="ECO:0000256" key="6">
    <source>
        <dbReference type="ARBA" id="ARBA00022989"/>
    </source>
</evidence>
<keyword evidence="4 13" id="KW-0894">Sodium channel</keyword>
<organism evidence="14 15">
    <name type="scientific">Romanomermis culicivorax</name>
    <name type="common">Nematode worm</name>
    <dbReference type="NCBI Taxonomy" id="13658"/>
    <lineage>
        <taxon>Eukaryota</taxon>
        <taxon>Metazoa</taxon>
        <taxon>Ecdysozoa</taxon>
        <taxon>Nematoda</taxon>
        <taxon>Enoplea</taxon>
        <taxon>Dorylaimia</taxon>
        <taxon>Mermithida</taxon>
        <taxon>Mermithoidea</taxon>
        <taxon>Mermithidae</taxon>
        <taxon>Romanomermis</taxon>
    </lineage>
</organism>
<evidence type="ECO:0000256" key="13">
    <source>
        <dbReference type="RuleBase" id="RU000679"/>
    </source>
</evidence>
<keyword evidence="11 13" id="KW-0739">Sodium transport</keyword>
<evidence type="ECO:0000256" key="7">
    <source>
        <dbReference type="ARBA" id="ARBA00023053"/>
    </source>
</evidence>
<keyword evidence="12 13" id="KW-0407">Ion channel</keyword>
<comment type="similarity">
    <text evidence="2 13">Belongs to the amiloride-sensitive sodium channel (TC 1.A.6) family.</text>
</comment>
<name>A0A915IJX3_ROMCU</name>
<evidence type="ECO:0000313" key="15">
    <source>
        <dbReference type="WBParaSite" id="nRc.2.0.1.t14477-RA"/>
    </source>
</evidence>
<comment type="subcellular location">
    <subcellularLocation>
        <location evidence="1">Membrane</location>
        <topology evidence="1">Multi-pass membrane protein</topology>
    </subcellularLocation>
</comment>
<evidence type="ECO:0000256" key="4">
    <source>
        <dbReference type="ARBA" id="ARBA00022461"/>
    </source>
</evidence>
<keyword evidence="3 13" id="KW-0813">Transport</keyword>
<keyword evidence="14" id="KW-1185">Reference proteome</keyword>
<keyword evidence="10" id="KW-0325">Glycoprotein</keyword>
<evidence type="ECO:0000256" key="11">
    <source>
        <dbReference type="ARBA" id="ARBA00023201"/>
    </source>
</evidence>
<evidence type="ECO:0000256" key="2">
    <source>
        <dbReference type="ARBA" id="ARBA00007193"/>
    </source>
</evidence>